<dbReference type="AlphaFoldDB" id="A0A4Z1E5N7"/>
<proteinExistence type="predicted"/>
<name>A0A4Z1E5N7_9MICO</name>
<evidence type="ECO:0000313" key="1">
    <source>
        <dbReference type="EMBL" id="TGO06449.1"/>
    </source>
</evidence>
<dbReference type="InterPro" id="IPR036249">
    <property type="entry name" value="Thioredoxin-like_sf"/>
</dbReference>
<sequence length="75" mass="8105">MLLVERAGCHLCADAHRVLDAVTASTGERWVSVDVDASEALQQEFGELVPVVLVDGVARGHWRLQTEPILAALRG</sequence>
<dbReference type="SUPFAM" id="SSF52833">
    <property type="entry name" value="Thioredoxin-like"/>
    <property type="match status" value="1"/>
</dbReference>
<comment type="caution">
    <text evidence="1">The sequence shown here is derived from an EMBL/GenBank/DDBJ whole genome shotgun (WGS) entry which is preliminary data.</text>
</comment>
<dbReference type="Gene3D" id="3.40.30.10">
    <property type="entry name" value="Glutaredoxin"/>
    <property type="match status" value="1"/>
</dbReference>
<evidence type="ECO:0000313" key="2">
    <source>
        <dbReference type="Proteomes" id="UP000297318"/>
    </source>
</evidence>
<dbReference type="Pfam" id="PF05768">
    <property type="entry name" value="Glrx-like"/>
    <property type="match status" value="1"/>
</dbReference>
<protein>
    <submittedName>
        <fullName evidence="1">Putative redoxin</fullName>
    </submittedName>
</protein>
<reference evidence="1 2" key="1">
    <citation type="submission" date="2018-11" db="EMBL/GenBank/DDBJ databases">
        <title>Complete genome sequencing of the Actinobacteria Serinibacter sp. K3-2.</title>
        <authorList>
            <person name="Rakitin A.L."/>
            <person name="Beletsky A.V."/>
            <person name="Mardanov A.V."/>
            <person name="Ravin N.V."/>
            <person name="Gromova A.S."/>
            <person name="Filippova S.N."/>
            <person name="Gal'Chenko V.F."/>
        </authorList>
    </citation>
    <scope>NUCLEOTIDE SEQUENCE [LARGE SCALE GENOMIC DNA]</scope>
    <source>
        <strain evidence="1 2">K3-2</strain>
    </source>
</reference>
<gene>
    <name evidence="1" type="ORF">SERN_0641</name>
</gene>
<dbReference type="Proteomes" id="UP000297318">
    <property type="component" value="Unassembled WGS sequence"/>
</dbReference>
<organism evidence="1 2">
    <name type="scientific">Serinibacter arcticus</name>
    <dbReference type="NCBI Taxonomy" id="1655435"/>
    <lineage>
        <taxon>Bacteria</taxon>
        <taxon>Bacillati</taxon>
        <taxon>Actinomycetota</taxon>
        <taxon>Actinomycetes</taxon>
        <taxon>Micrococcales</taxon>
        <taxon>Beutenbergiaceae</taxon>
        <taxon>Serinibacter</taxon>
    </lineage>
</organism>
<dbReference type="InterPro" id="IPR008554">
    <property type="entry name" value="Glutaredoxin-like"/>
</dbReference>
<keyword evidence="2" id="KW-1185">Reference proteome</keyword>
<dbReference type="EMBL" id="RHPJ01000001">
    <property type="protein sequence ID" value="TGO06449.1"/>
    <property type="molecule type" value="Genomic_DNA"/>
</dbReference>
<accession>A0A4Z1E5N7</accession>